<evidence type="ECO:0000256" key="11">
    <source>
        <dbReference type="ARBA" id="ARBA00023034"/>
    </source>
</evidence>
<evidence type="ECO:0000256" key="15">
    <source>
        <dbReference type="RuleBase" id="RU361156"/>
    </source>
</evidence>
<dbReference type="GO" id="GO:0004185">
    <property type="term" value="F:serine-type carboxypeptidase activity"/>
    <property type="evidence" value="ECO:0007669"/>
    <property type="project" value="UniProtKB-UniRule"/>
</dbReference>
<evidence type="ECO:0000256" key="5">
    <source>
        <dbReference type="ARBA" id="ARBA00022670"/>
    </source>
</evidence>
<reference evidence="16" key="1">
    <citation type="journal article" date="2020" name="Front. Microbiol.">
        <title>Gene regulatory networks of Penicillium echinulatum 2HH and Penicillium oxalicum 114-2 inferred by a computational biology approach.</title>
        <authorList>
            <person name="Lenz A.R."/>
            <person name="Galan-Vasquez E."/>
            <person name="Balbinot E."/>
            <person name="De Abreu F.P."/>
            <person name="De Oliveira N.S."/>
            <person name="Da Rosa L.O."/>
            <person name="De Avila E Silva S."/>
            <person name="Camassola M."/>
            <person name="Dillon A.J.P."/>
            <person name="Perez-Rueda E."/>
        </authorList>
    </citation>
    <scope>NUCLEOTIDE SEQUENCE</scope>
    <source>
        <strain evidence="16">S1M29</strain>
    </source>
</reference>
<comment type="subcellular location">
    <subcellularLocation>
        <location evidence="2">Golgi apparatus</location>
        <location evidence="2">trans-Golgi network membrane</location>
        <topology evidence="2">Single-pass type I membrane protein</topology>
    </subcellularLocation>
</comment>
<name>A0A8J8VX04_9EURO</name>
<keyword evidence="13" id="KW-0325">Glycoprotein</keyword>
<dbReference type="AlphaFoldDB" id="A0A8J8VX04"/>
<proteinExistence type="inferred from homology"/>
<keyword evidence="12" id="KW-0472">Membrane</keyword>
<keyword evidence="7" id="KW-0053">Apoptosis</keyword>
<keyword evidence="10" id="KW-1133">Transmembrane helix</keyword>
<keyword evidence="17" id="KW-1185">Reference proteome</keyword>
<evidence type="ECO:0000256" key="10">
    <source>
        <dbReference type="ARBA" id="ARBA00022989"/>
    </source>
</evidence>
<evidence type="ECO:0000256" key="6">
    <source>
        <dbReference type="ARBA" id="ARBA00022692"/>
    </source>
</evidence>
<dbReference type="Gene3D" id="3.40.50.1820">
    <property type="entry name" value="alpha/beta hydrolase"/>
    <property type="match status" value="1"/>
</dbReference>
<dbReference type="EC" id="3.4.16.-" evidence="15"/>
<dbReference type="GO" id="GO:0017000">
    <property type="term" value="P:antibiotic biosynthetic process"/>
    <property type="evidence" value="ECO:0007669"/>
    <property type="project" value="UniProtKB-ARBA"/>
</dbReference>
<evidence type="ECO:0000256" key="7">
    <source>
        <dbReference type="ARBA" id="ARBA00022703"/>
    </source>
</evidence>
<keyword evidence="5 15" id="KW-0645">Protease</keyword>
<dbReference type="InterPro" id="IPR029058">
    <property type="entry name" value="AB_hydrolase_fold"/>
</dbReference>
<evidence type="ECO:0000256" key="4">
    <source>
        <dbReference type="ARBA" id="ARBA00022645"/>
    </source>
</evidence>
<dbReference type="InterPro" id="IPR018202">
    <property type="entry name" value="Ser_caboxypep_ser_AS"/>
</dbReference>
<evidence type="ECO:0000256" key="9">
    <source>
        <dbReference type="ARBA" id="ARBA00022801"/>
    </source>
</evidence>
<evidence type="ECO:0000256" key="13">
    <source>
        <dbReference type="ARBA" id="ARBA00023180"/>
    </source>
</evidence>
<keyword evidence="4 15" id="KW-0121">Carboxypeptidase</keyword>
<evidence type="ECO:0000313" key="17">
    <source>
        <dbReference type="Proteomes" id="UP000631181"/>
    </source>
</evidence>
<evidence type="ECO:0000256" key="12">
    <source>
        <dbReference type="ARBA" id="ARBA00023136"/>
    </source>
</evidence>
<dbReference type="OrthoDB" id="443318at2759"/>
<dbReference type="PRINTS" id="PR00724">
    <property type="entry name" value="CRBOXYPTASEC"/>
</dbReference>
<keyword evidence="6" id="KW-0812">Transmembrane</keyword>
<dbReference type="GO" id="GO:0005802">
    <property type="term" value="C:trans-Golgi network"/>
    <property type="evidence" value="ECO:0007669"/>
    <property type="project" value="TreeGrafter"/>
</dbReference>
<organism evidence="16 17">
    <name type="scientific">Penicillium ucsense</name>
    <dbReference type="NCBI Taxonomy" id="2839758"/>
    <lineage>
        <taxon>Eukaryota</taxon>
        <taxon>Fungi</taxon>
        <taxon>Dikarya</taxon>
        <taxon>Ascomycota</taxon>
        <taxon>Pezizomycotina</taxon>
        <taxon>Eurotiomycetes</taxon>
        <taxon>Eurotiomycetidae</taxon>
        <taxon>Eurotiales</taxon>
        <taxon>Aspergillaceae</taxon>
        <taxon>Penicillium</taxon>
    </lineage>
</organism>
<comment type="caution">
    <text evidence="16">The sequence shown here is derived from an EMBL/GenBank/DDBJ whole genome shotgun (WGS) entry which is preliminary data.</text>
</comment>
<comment type="catalytic activity">
    <reaction evidence="1">
        <text>Preferential release of a C-terminal arginine or lysine residue.</text>
        <dbReference type="EC" id="3.4.16.6"/>
    </reaction>
</comment>
<dbReference type="PANTHER" id="PTHR11802">
    <property type="entry name" value="SERINE PROTEASE FAMILY S10 SERINE CARBOXYPEPTIDASE"/>
    <property type="match status" value="1"/>
</dbReference>
<evidence type="ECO:0000256" key="14">
    <source>
        <dbReference type="ARBA" id="ARBA00037042"/>
    </source>
</evidence>
<evidence type="ECO:0000313" key="16">
    <source>
        <dbReference type="EMBL" id="KAF7713196.1"/>
    </source>
</evidence>
<feature type="signal peptide" evidence="15">
    <location>
        <begin position="1"/>
        <end position="18"/>
    </location>
</feature>
<dbReference type="GO" id="GO:0006508">
    <property type="term" value="P:proteolysis"/>
    <property type="evidence" value="ECO:0007669"/>
    <property type="project" value="UniProtKB-KW"/>
</dbReference>
<evidence type="ECO:0000256" key="3">
    <source>
        <dbReference type="ARBA" id="ARBA00009431"/>
    </source>
</evidence>
<comment type="function">
    <text evidence="14">Protease with a carboxypeptidase B-like function involved in the C-terminal processing of the lysine and arginine residues from protein precursors. Promotes cell fusion and is involved in the programmed cell death.</text>
</comment>
<gene>
    <name evidence="16" type="ORF">PECM_001557</name>
</gene>
<evidence type="ECO:0000256" key="8">
    <source>
        <dbReference type="ARBA" id="ARBA00022729"/>
    </source>
</evidence>
<dbReference type="InterPro" id="IPR001563">
    <property type="entry name" value="Peptidase_S10"/>
</dbReference>
<evidence type="ECO:0000256" key="1">
    <source>
        <dbReference type="ARBA" id="ARBA00001003"/>
    </source>
</evidence>
<feature type="chain" id="PRO_5035337282" description="Carboxypeptidase" evidence="15">
    <location>
        <begin position="19"/>
        <end position="532"/>
    </location>
</feature>
<comment type="similarity">
    <text evidence="3 15">Belongs to the peptidase S10 family.</text>
</comment>
<evidence type="ECO:0000256" key="2">
    <source>
        <dbReference type="ARBA" id="ARBA00004393"/>
    </source>
</evidence>
<dbReference type="SUPFAM" id="SSF53474">
    <property type="entry name" value="alpha/beta-Hydrolases"/>
    <property type="match status" value="1"/>
</dbReference>
<accession>A0A8J8VX04</accession>
<dbReference type="PANTHER" id="PTHR11802:SF190">
    <property type="entry name" value="PHEROMONE-PROCESSING CARBOXYPEPTIDASE KEX1"/>
    <property type="match status" value="1"/>
</dbReference>
<protein>
    <recommendedName>
        <fullName evidence="15">Carboxypeptidase</fullName>
        <ecNumber evidence="15">3.4.16.-</ecNumber>
    </recommendedName>
</protein>
<dbReference type="PROSITE" id="PS00131">
    <property type="entry name" value="CARBOXYPEPT_SER_SER"/>
    <property type="match status" value="1"/>
</dbReference>
<dbReference type="Pfam" id="PF00450">
    <property type="entry name" value="Peptidase_S10"/>
    <property type="match status" value="1"/>
</dbReference>
<sequence length="532" mass="58175">MAMTAVLFFAQIWWSIVARFFPKTPFNPQYLVQSLPEAPPLPTSWAGRLPVPGRVEGNDIFFWLFESEIPVYDDNLIVWLNGGPGCSSLAGLLGGNGPISFIGNSTAVERNPYSWTQLGNVLYVDQPVGAGFSTASYPYPVRNNEMVVADFVAWLDGFLTQFPHLTSKKVHLMGESYAGIYIPYFADALLKSKNVSRSLDIRSLSLGDGSWGNAAAMSSVGIGAYMQSQAKMLKIPRDILNAFAAADQVCGFDEVLAQATNFPPHGKITIPGNPENFNYRRRRRRDMNNVVDSTCSISPKTVGDIDRSIFNSSCYGPCAVYSTAMDYMDTASSAGSGIPCFDVYDIHHDCSAVPTMSLMTAFFSRPDVQDALHVNGSGTYSTCNSTILSILLGAPSVVPPAYSILPDLVTEHNIYLHIYNGEWDMLLNHVGTELAIQNMTWRGAQGFSTAPRRPFFPDNPMPDWSLSGHPGETGELGKVAGYWGQERGVSYHLFNGAGHSVFANKPREMFAYVRDVVVGEKEVGGVEDEGHS</sequence>
<dbReference type="Proteomes" id="UP000631181">
    <property type="component" value="Unassembled WGS sequence"/>
</dbReference>
<dbReference type="GO" id="GO:0072330">
    <property type="term" value="P:monocarboxylic acid biosynthetic process"/>
    <property type="evidence" value="ECO:0007669"/>
    <property type="project" value="UniProtKB-ARBA"/>
</dbReference>
<keyword evidence="11" id="KW-0333">Golgi apparatus</keyword>
<dbReference type="EMBL" id="WIWV01000130">
    <property type="protein sequence ID" value="KAF7713196.1"/>
    <property type="molecule type" value="Genomic_DNA"/>
</dbReference>
<dbReference type="GO" id="GO:0006915">
    <property type="term" value="P:apoptotic process"/>
    <property type="evidence" value="ECO:0007669"/>
    <property type="project" value="UniProtKB-KW"/>
</dbReference>
<keyword evidence="8 15" id="KW-0732">Signal</keyword>
<keyword evidence="9 15" id="KW-0378">Hydrolase</keyword>